<dbReference type="RefSeq" id="WP_067455884.1">
    <property type="nucleotide sequence ID" value="NZ_LVVY01000086.1"/>
</dbReference>
<dbReference type="Proteomes" id="UP000078389">
    <property type="component" value="Unassembled WGS sequence"/>
</dbReference>
<feature type="signal peptide" evidence="1">
    <location>
        <begin position="1"/>
        <end position="20"/>
    </location>
</feature>
<organism evidence="2 3">
    <name type="scientific">Devosia elaeis</name>
    <dbReference type="NCBI Taxonomy" id="1770058"/>
    <lineage>
        <taxon>Bacteria</taxon>
        <taxon>Pseudomonadati</taxon>
        <taxon>Pseudomonadota</taxon>
        <taxon>Alphaproteobacteria</taxon>
        <taxon>Hyphomicrobiales</taxon>
        <taxon>Devosiaceae</taxon>
        <taxon>Devosia</taxon>
    </lineage>
</organism>
<feature type="chain" id="PRO_5008088304" description="SnoaL-like domain-containing protein" evidence="1">
    <location>
        <begin position="21"/>
        <end position="170"/>
    </location>
</feature>
<evidence type="ECO:0000256" key="1">
    <source>
        <dbReference type="SAM" id="SignalP"/>
    </source>
</evidence>
<proteinExistence type="predicted"/>
<evidence type="ECO:0008006" key="4">
    <source>
        <dbReference type="Google" id="ProtNLM"/>
    </source>
</evidence>
<evidence type="ECO:0000313" key="3">
    <source>
        <dbReference type="Proteomes" id="UP000078389"/>
    </source>
</evidence>
<keyword evidence="1" id="KW-0732">Signal</keyword>
<accession>A0A178HX51</accession>
<protein>
    <recommendedName>
        <fullName evidence="4">SnoaL-like domain-containing protein</fullName>
    </recommendedName>
</protein>
<dbReference type="STRING" id="1770058.A3840_10315"/>
<keyword evidence="3" id="KW-1185">Reference proteome</keyword>
<gene>
    <name evidence="2" type="ORF">A3840_10315</name>
</gene>
<sequence>MRPGLAIAVVLVLAAQPAWAQGKTKTAPSAAAIAALEMCEAFAGGGDTLVEDAIAAGWDAYEDDAESPFVRSYSAGRDLPGIGWGDLFSLVETYPGTVFGYCRIDIANVRGDGKAVIDALAGLDRYEGEVVAEDGGHYASLAGGDSLLLTHWDNMGFVIQLTTLTPVAGE</sequence>
<dbReference type="AlphaFoldDB" id="A0A178HX51"/>
<dbReference type="EMBL" id="LVVY01000086">
    <property type="protein sequence ID" value="OAM77030.1"/>
    <property type="molecule type" value="Genomic_DNA"/>
</dbReference>
<comment type="caution">
    <text evidence="2">The sequence shown here is derived from an EMBL/GenBank/DDBJ whole genome shotgun (WGS) entry which is preliminary data.</text>
</comment>
<reference evidence="2 3" key="1">
    <citation type="submission" date="2016-03" db="EMBL/GenBank/DDBJ databases">
        <title>Genome sequencing of Devosia sp. S37.</title>
        <authorList>
            <person name="Mohd Nor M."/>
        </authorList>
    </citation>
    <scope>NUCLEOTIDE SEQUENCE [LARGE SCALE GENOMIC DNA]</scope>
    <source>
        <strain evidence="2 3">S37</strain>
    </source>
</reference>
<dbReference type="OrthoDB" id="7946956at2"/>
<evidence type="ECO:0000313" key="2">
    <source>
        <dbReference type="EMBL" id="OAM77030.1"/>
    </source>
</evidence>
<name>A0A178HX51_9HYPH</name>